<accession>A0A183G866</accession>
<reference evidence="2 3" key="1">
    <citation type="submission" date="2018-11" db="EMBL/GenBank/DDBJ databases">
        <authorList>
            <consortium name="Pathogen Informatics"/>
        </authorList>
    </citation>
    <scope>NUCLEOTIDE SEQUENCE [LARGE SCALE GENOMIC DNA]</scope>
</reference>
<reference evidence="4" key="2">
    <citation type="submission" date="2019-09" db="UniProtKB">
        <authorList>
            <consortium name="WormBaseParasite"/>
        </authorList>
    </citation>
    <scope>IDENTIFICATION</scope>
</reference>
<accession>A0A3P8AAA9</accession>
<evidence type="ECO:0000256" key="1">
    <source>
        <dbReference type="SAM" id="MobiDB-lite"/>
    </source>
</evidence>
<sequence>MERMQFVAPTRSITTSDSDQRDQISKEKHVIGSSPFLGISPRQHPRTGQVKSVDSSAKLGKERELAFTLLTIYSQGAVLQDSYL</sequence>
<evidence type="ECO:0000313" key="2">
    <source>
        <dbReference type="EMBL" id="VDP10512.1"/>
    </source>
</evidence>
<dbReference type="Proteomes" id="UP000050761">
    <property type="component" value="Unassembled WGS sequence"/>
</dbReference>
<evidence type="ECO:0000313" key="4">
    <source>
        <dbReference type="WBParaSite" id="HPBE_0001803901-mRNA-1"/>
    </source>
</evidence>
<keyword evidence="3" id="KW-1185">Reference proteome</keyword>
<evidence type="ECO:0000313" key="3">
    <source>
        <dbReference type="Proteomes" id="UP000050761"/>
    </source>
</evidence>
<organism evidence="3 4">
    <name type="scientific">Heligmosomoides polygyrus</name>
    <name type="common">Parasitic roundworm</name>
    <dbReference type="NCBI Taxonomy" id="6339"/>
    <lineage>
        <taxon>Eukaryota</taxon>
        <taxon>Metazoa</taxon>
        <taxon>Ecdysozoa</taxon>
        <taxon>Nematoda</taxon>
        <taxon>Chromadorea</taxon>
        <taxon>Rhabditida</taxon>
        <taxon>Rhabditina</taxon>
        <taxon>Rhabditomorpha</taxon>
        <taxon>Strongyloidea</taxon>
        <taxon>Heligmosomidae</taxon>
        <taxon>Heligmosomoides</taxon>
    </lineage>
</organism>
<gene>
    <name evidence="2" type="ORF">HPBE_LOCUS18038</name>
</gene>
<feature type="compositionally biased region" description="Basic and acidic residues" evidence="1">
    <location>
        <begin position="18"/>
        <end position="30"/>
    </location>
</feature>
<protein>
    <submittedName>
        <fullName evidence="2 4">Uncharacterized protein</fullName>
    </submittedName>
</protein>
<dbReference type="EMBL" id="UZAH01030425">
    <property type="protein sequence ID" value="VDP10512.1"/>
    <property type="molecule type" value="Genomic_DNA"/>
</dbReference>
<dbReference type="AlphaFoldDB" id="A0A183G866"/>
<proteinExistence type="predicted"/>
<feature type="region of interest" description="Disordered" evidence="1">
    <location>
        <begin position="1"/>
        <end position="55"/>
    </location>
</feature>
<name>A0A183G866_HELPZ</name>
<dbReference type="WBParaSite" id="HPBE_0001803901-mRNA-1">
    <property type="protein sequence ID" value="HPBE_0001803901-mRNA-1"/>
    <property type="gene ID" value="HPBE_0001803901"/>
</dbReference>